<dbReference type="EMBL" id="KK207780">
    <property type="protein sequence ID" value="EZF54664.1"/>
    <property type="molecule type" value="Genomic_DNA"/>
</dbReference>
<feature type="region of interest" description="Disordered" evidence="5">
    <location>
        <begin position="86"/>
        <end position="116"/>
    </location>
</feature>
<feature type="region of interest" description="Disordered" evidence="5">
    <location>
        <begin position="308"/>
        <end position="351"/>
    </location>
</feature>
<evidence type="ECO:0000256" key="3">
    <source>
        <dbReference type="ARBA" id="ARBA00023242"/>
    </source>
</evidence>
<dbReference type="GO" id="GO:0003677">
    <property type="term" value="F:DNA binding"/>
    <property type="evidence" value="ECO:0007669"/>
    <property type="project" value="UniProtKB-UniRule"/>
</dbReference>
<dbReference type="SUPFAM" id="SSF46689">
    <property type="entry name" value="Homeodomain-like"/>
    <property type="match status" value="1"/>
</dbReference>
<dbReference type="HOGENOM" id="CLU_038392_0_0_1"/>
<dbReference type="Gene3D" id="1.10.10.60">
    <property type="entry name" value="Homeodomain-like"/>
    <property type="match status" value="1"/>
</dbReference>
<protein>
    <recommendedName>
        <fullName evidence="6">Homeobox domain-containing protein</fullName>
    </recommendedName>
</protein>
<feature type="domain" description="Homeobox" evidence="6">
    <location>
        <begin position="243"/>
        <end position="306"/>
    </location>
</feature>
<evidence type="ECO:0000256" key="5">
    <source>
        <dbReference type="SAM" id="MobiDB-lite"/>
    </source>
</evidence>
<dbReference type="InterPro" id="IPR008422">
    <property type="entry name" value="KN_HD"/>
</dbReference>
<dbReference type="AlphaFoldDB" id="A0A022W8P7"/>
<evidence type="ECO:0000256" key="1">
    <source>
        <dbReference type="ARBA" id="ARBA00023125"/>
    </source>
</evidence>
<reference evidence="7" key="1">
    <citation type="submission" date="2014-02" db="EMBL/GenBank/DDBJ databases">
        <title>The Genome Sequence of Trichophyton rubrum (morphotype fischeri) CBS 288.86.</title>
        <authorList>
            <consortium name="The Broad Institute Genomics Platform"/>
            <person name="Cuomo C.A."/>
            <person name="White T.C."/>
            <person name="Graser Y."/>
            <person name="Martinez-Rossi N."/>
            <person name="Heitman J."/>
            <person name="Young S.K."/>
            <person name="Zeng Q."/>
            <person name="Gargeya S."/>
            <person name="Abouelleil A."/>
            <person name="Alvarado L."/>
            <person name="Chapman S.B."/>
            <person name="Gainer-Dewar J."/>
            <person name="Goldberg J."/>
            <person name="Griggs A."/>
            <person name="Gujja S."/>
            <person name="Hansen M."/>
            <person name="Howarth C."/>
            <person name="Imamovic A."/>
            <person name="Larimer J."/>
            <person name="Martinez D."/>
            <person name="Murphy C."/>
            <person name="Pearson M.D."/>
            <person name="Persinoti G."/>
            <person name="Poon T."/>
            <person name="Priest M."/>
            <person name="Roberts A.D."/>
            <person name="Saif S."/>
            <person name="Shea T.D."/>
            <person name="Sykes S.N."/>
            <person name="Wortman J."/>
            <person name="Nusbaum C."/>
            <person name="Birren B."/>
        </authorList>
    </citation>
    <scope>NUCLEOTIDE SEQUENCE [LARGE SCALE GENOMIC DNA]</scope>
    <source>
        <strain evidence="7">CBS 288.86</strain>
    </source>
</reference>
<feature type="DNA-binding region" description="Homeobox" evidence="4">
    <location>
        <begin position="245"/>
        <end position="307"/>
    </location>
</feature>
<keyword evidence="2 4" id="KW-0371">Homeobox</keyword>
<evidence type="ECO:0000313" key="7">
    <source>
        <dbReference type="EMBL" id="EZF54664.1"/>
    </source>
</evidence>
<gene>
    <name evidence="7" type="ORF">H103_02642</name>
</gene>
<comment type="subcellular location">
    <subcellularLocation>
        <location evidence="4">Nucleus</location>
    </subcellularLocation>
</comment>
<keyword evidence="3 4" id="KW-0539">Nucleus</keyword>
<evidence type="ECO:0000256" key="4">
    <source>
        <dbReference type="PROSITE-ProRule" id="PRU00108"/>
    </source>
</evidence>
<dbReference type="CDD" id="cd00086">
    <property type="entry name" value="homeodomain"/>
    <property type="match status" value="1"/>
</dbReference>
<keyword evidence="1 4" id="KW-0238">DNA-binding</keyword>
<dbReference type="Proteomes" id="UP000023758">
    <property type="component" value="Unassembled WGS sequence"/>
</dbReference>
<evidence type="ECO:0000259" key="6">
    <source>
        <dbReference type="PROSITE" id="PS50071"/>
    </source>
</evidence>
<dbReference type="PROSITE" id="PS50071">
    <property type="entry name" value="HOMEOBOX_2"/>
    <property type="match status" value="1"/>
</dbReference>
<feature type="compositionally biased region" description="Low complexity" evidence="5">
    <location>
        <begin position="314"/>
        <end position="327"/>
    </location>
</feature>
<accession>A0A022W8P7</accession>
<proteinExistence type="predicted"/>
<evidence type="ECO:0000256" key="2">
    <source>
        <dbReference type="ARBA" id="ARBA00023155"/>
    </source>
</evidence>
<dbReference type="InterPro" id="IPR050224">
    <property type="entry name" value="TALE_homeobox"/>
</dbReference>
<dbReference type="SMART" id="SM00389">
    <property type="entry name" value="HOX"/>
    <property type="match status" value="1"/>
</dbReference>
<dbReference type="GO" id="GO:0005634">
    <property type="term" value="C:nucleus"/>
    <property type="evidence" value="ECO:0007669"/>
    <property type="project" value="UniProtKB-SubCell"/>
</dbReference>
<dbReference type="Pfam" id="PF05920">
    <property type="entry name" value="Homeobox_KN"/>
    <property type="match status" value="1"/>
</dbReference>
<dbReference type="GO" id="GO:0006355">
    <property type="term" value="P:regulation of DNA-templated transcription"/>
    <property type="evidence" value="ECO:0007669"/>
    <property type="project" value="InterPro"/>
</dbReference>
<dbReference type="InterPro" id="IPR009057">
    <property type="entry name" value="Homeodomain-like_sf"/>
</dbReference>
<dbReference type="PANTHER" id="PTHR11850">
    <property type="entry name" value="HOMEOBOX PROTEIN TRANSCRIPTION FACTORS"/>
    <property type="match status" value="1"/>
</dbReference>
<dbReference type="OrthoDB" id="10056939at2759"/>
<sequence>MTVTYSTVLSDHHSEKLPSFRELLPDHLHDEIEGGVFYTQSNQNWRRSSLQDTMPPPTQRADRLPFRLFARDSRFDDVSLRPDRFMGNSAKSSNLQQPHVVESKSSMSASHSHSRPKLTLNEINRSLPPPIPSPSREYFVKVSPNANSNAIYAPLNSRGRNEGELSNYSISSPRSQFSFDSSNFSHSSSPVNMVSSCDYRDQLSYPSSFEQPHACDRAYSQSTFGHFRPASGYCLSECELGDMREKKRRGNLPKPVTDMLRAWLWEHLDHPYPTEEDKQIFMSRTGLTISQISNWFINARRRQVASLRSQVKARNNSESDSSSSRRNSSPRHSDDDSDYLRTPSEKNSSLP</sequence>
<dbReference type="InterPro" id="IPR001356">
    <property type="entry name" value="HD"/>
</dbReference>
<name>A0A022W8P7_TRIRU</name>
<organism evidence="7">
    <name type="scientific">Trichophyton rubrum CBS 288.86</name>
    <dbReference type="NCBI Taxonomy" id="1215330"/>
    <lineage>
        <taxon>Eukaryota</taxon>
        <taxon>Fungi</taxon>
        <taxon>Dikarya</taxon>
        <taxon>Ascomycota</taxon>
        <taxon>Pezizomycotina</taxon>
        <taxon>Eurotiomycetes</taxon>
        <taxon>Eurotiomycetidae</taxon>
        <taxon>Onygenales</taxon>
        <taxon>Arthrodermataceae</taxon>
        <taxon>Trichophyton</taxon>
    </lineage>
</organism>